<evidence type="ECO:0000256" key="13">
    <source>
        <dbReference type="ARBA" id="ARBA00022989"/>
    </source>
</evidence>
<evidence type="ECO:0000256" key="28">
    <source>
        <dbReference type="ARBA" id="ARBA00048459"/>
    </source>
</evidence>
<accession>A0ABD0LCW4</accession>
<keyword evidence="12 33" id="KW-0521">NADP</keyword>
<reference evidence="36 37" key="1">
    <citation type="journal article" date="2023" name="Sci. Data">
        <title>Genome assembly of the Korean intertidal mud-creeper Batillaria attramentaria.</title>
        <authorList>
            <person name="Patra A.K."/>
            <person name="Ho P.T."/>
            <person name="Jun S."/>
            <person name="Lee S.J."/>
            <person name="Kim Y."/>
            <person name="Won Y.J."/>
        </authorList>
    </citation>
    <scope>NUCLEOTIDE SEQUENCE [LARGE SCALE GENOMIC DNA]</scope>
    <source>
        <strain evidence="36">Wonlab-2016</strain>
    </source>
</reference>
<comment type="catalytic activity">
    <reaction evidence="27">
        <text>trimethylamine + NADPH + O2 = trimethylamine N-oxide + NADP(+) + H2O</text>
        <dbReference type="Rhea" id="RHEA:31979"/>
        <dbReference type="ChEBI" id="CHEBI:15377"/>
        <dbReference type="ChEBI" id="CHEBI:15379"/>
        <dbReference type="ChEBI" id="CHEBI:15724"/>
        <dbReference type="ChEBI" id="CHEBI:57783"/>
        <dbReference type="ChEBI" id="CHEBI:58349"/>
        <dbReference type="ChEBI" id="CHEBI:58389"/>
        <dbReference type="EC" id="1.14.13.148"/>
    </reaction>
    <physiologicalReaction direction="left-to-right" evidence="27">
        <dbReference type="Rhea" id="RHEA:31980"/>
    </physiologicalReaction>
</comment>
<comment type="catalytic activity">
    <reaction evidence="26">
        <text>hypotaurine + NADPH + O2 + H(+) = taurine + NADP(+) + H2O</text>
        <dbReference type="Rhea" id="RHEA:69819"/>
        <dbReference type="ChEBI" id="CHEBI:15377"/>
        <dbReference type="ChEBI" id="CHEBI:15378"/>
        <dbReference type="ChEBI" id="CHEBI:15379"/>
        <dbReference type="ChEBI" id="CHEBI:57783"/>
        <dbReference type="ChEBI" id="CHEBI:57853"/>
        <dbReference type="ChEBI" id="CHEBI:58349"/>
        <dbReference type="ChEBI" id="CHEBI:507393"/>
        <dbReference type="EC" id="1.14.13.8"/>
    </reaction>
    <physiologicalReaction direction="left-to-right" evidence="26">
        <dbReference type="Rhea" id="RHEA:69820"/>
    </physiologicalReaction>
</comment>
<dbReference type="GO" id="GO:0004499">
    <property type="term" value="F:N,N-dimethylaniline monooxygenase activity"/>
    <property type="evidence" value="ECO:0007669"/>
    <property type="project" value="UniProtKB-UniRule"/>
</dbReference>
<keyword evidence="5" id="KW-0488">Methylation</keyword>
<evidence type="ECO:0000256" key="35">
    <source>
        <dbReference type="SAM" id="Phobius"/>
    </source>
</evidence>
<comment type="catalytic activity">
    <reaction evidence="32">
        <text>octan-3-one + NADPH + O2 + H(+) = pentyl propanoate + NADP(+) + H2O</text>
        <dbReference type="Rhea" id="RHEA:54840"/>
        <dbReference type="ChEBI" id="CHEBI:15377"/>
        <dbReference type="ChEBI" id="CHEBI:15378"/>
        <dbReference type="ChEBI" id="CHEBI:15379"/>
        <dbReference type="ChEBI" id="CHEBI:57783"/>
        <dbReference type="ChEBI" id="CHEBI:58349"/>
        <dbReference type="ChEBI" id="CHEBI:80946"/>
        <dbReference type="ChEBI" id="CHEBI:87373"/>
    </reaction>
    <physiologicalReaction direction="left-to-right" evidence="32">
        <dbReference type="Rhea" id="RHEA:54841"/>
    </physiologicalReaction>
</comment>
<evidence type="ECO:0000256" key="3">
    <source>
        <dbReference type="ARBA" id="ARBA00004524"/>
    </source>
</evidence>
<keyword evidence="37" id="KW-1185">Reference proteome</keyword>
<keyword evidence="9 33" id="KW-0256">Endoplasmic reticulum</keyword>
<evidence type="ECO:0000256" key="18">
    <source>
        <dbReference type="ARBA" id="ARBA00045722"/>
    </source>
</evidence>
<dbReference type="InterPro" id="IPR000960">
    <property type="entry name" value="Flavin_mOase"/>
</dbReference>
<dbReference type="AlphaFoldDB" id="A0ABD0LCW4"/>
<dbReference type="Pfam" id="PF00743">
    <property type="entry name" value="FMO-like"/>
    <property type="match status" value="1"/>
</dbReference>
<keyword evidence="10 33" id="KW-0274">FAD</keyword>
<dbReference type="EC" id="1.-.-.-" evidence="34"/>
<comment type="catalytic activity">
    <reaction evidence="20">
        <text>hypotaurine + NADH + O2 + H(+) = taurine + NAD(+) + H2O</text>
        <dbReference type="Rhea" id="RHEA:74111"/>
        <dbReference type="ChEBI" id="CHEBI:15377"/>
        <dbReference type="ChEBI" id="CHEBI:15378"/>
        <dbReference type="ChEBI" id="CHEBI:15379"/>
        <dbReference type="ChEBI" id="CHEBI:57540"/>
        <dbReference type="ChEBI" id="CHEBI:57853"/>
        <dbReference type="ChEBI" id="CHEBI:57945"/>
        <dbReference type="ChEBI" id="CHEBI:507393"/>
        <dbReference type="EC" id="1.14.13.8"/>
    </reaction>
    <physiologicalReaction direction="left-to-right" evidence="20">
        <dbReference type="Rhea" id="RHEA:74112"/>
    </physiologicalReaction>
</comment>
<keyword evidence="17 33" id="KW-0472">Membrane</keyword>
<evidence type="ECO:0000256" key="4">
    <source>
        <dbReference type="ARBA" id="ARBA00009183"/>
    </source>
</evidence>
<keyword evidence="13 35" id="KW-1133">Transmembrane helix</keyword>
<evidence type="ECO:0000256" key="7">
    <source>
        <dbReference type="ARBA" id="ARBA00022630"/>
    </source>
</evidence>
<comment type="catalytic activity">
    <reaction evidence="25">
        <text>hexan-3-one + NADPH + O2 + H(+) = ethyl butanoate + NADP(+) + H2O</text>
        <dbReference type="Rhea" id="RHEA:54844"/>
        <dbReference type="ChEBI" id="CHEBI:15377"/>
        <dbReference type="ChEBI" id="CHEBI:15378"/>
        <dbReference type="ChEBI" id="CHEBI:15379"/>
        <dbReference type="ChEBI" id="CHEBI:57783"/>
        <dbReference type="ChEBI" id="CHEBI:58349"/>
        <dbReference type="ChEBI" id="CHEBI:88764"/>
        <dbReference type="ChEBI" id="CHEBI:89891"/>
    </reaction>
    <physiologicalReaction direction="left-to-right" evidence="25">
        <dbReference type="Rhea" id="RHEA:54845"/>
    </physiologicalReaction>
</comment>
<evidence type="ECO:0000313" key="36">
    <source>
        <dbReference type="EMBL" id="KAK7496981.1"/>
    </source>
</evidence>
<evidence type="ECO:0000256" key="2">
    <source>
        <dbReference type="ARBA" id="ARBA00004389"/>
    </source>
</evidence>
<evidence type="ECO:0000256" key="30">
    <source>
        <dbReference type="ARBA" id="ARBA00048990"/>
    </source>
</evidence>
<evidence type="ECO:0000256" key="19">
    <source>
        <dbReference type="ARBA" id="ARBA00045957"/>
    </source>
</evidence>
<comment type="subcellular location">
    <subcellularLocation>
        <location evidence="2">Endoplasmic reticulum membrane</location>
        <topology evidence="2">Single-pass membrane protein</topology>
    </subcellularLocation>
    <subcellularLocation>
        <location evidence="3">Microsome membrane</location>
    </subcellularLocation>
</comment>
<evidence type="ECO:0000256" key="31">
    <source>
        <dbReference type="ARBA" id="ARBA00049443"/>
    </source>
</evidence>
<comment type="catalytic activity">
    <reaction evidence="29">
        <text>(2E)-geranial + NADPH + O2 + H(+) = (1E)-2,6-dimethylhepta-1,5-dien-1-yl formate + NADP(+) + H2O</text>
        <dbReference type="Rhea" id="RHEA:54860"/>
        <dbReference type="ChEBI" id="CHEBI:15377"/>
        <dbReference type="ChEBI" id="CHEBI:15378"/>
        <dbReference type="ChEBI" id="CHEBI:15379"/>
        <dbReference type="ChEBI" id="CHEBI:16980"/>
        <dbReference type="ChEBI" id="CHEBI:57783"/>
        <dbReference type="ChEBI" id="CHEBI:58349"/>
        <dbReference type="ChEBI" id="CHEBI:138375"/>
    </reaction>
    <physiologicalReaction direction="left-to-right" evidence="29">
        <dbReference type="Rhea" id="RHEA:54861"/>
    </physiologicalReaction>
</comment>
<keyword evidence="11" id="KW-0492">Microsome</keyword>
<evidence type="ECO:0000256" key="32">
    <source>
        <dbReference type="ARBA" id="ARBA00049475"/>
    </source>
</evidence>
<keyword evidence="7 33" id="KW-0285">Flavoprotein</keyword>
<evidence type="ECO:0000256" key="17">
    <source>
        <dbReference type="ARBA" id="ARBA00023136"/>
    </source>
</evidence>
<dbReference type="PANTHER" id="PTHR23023">
    <property type="entry name" value="DIMETHYLANILINE MONOOXYGENASE"/>
    <property type="match status" value="1"/>
</dbReference>
<keyword evidence="15 33" id="KW-0503">Monooxygenase</keyword>
<comment type="catalytic activity">
    <reaction evidence="22">
        <text>heptan-2-one + NADPH + O2 + H(+) = pentyl acetate + NADP(+) + H2O</text>
        <dbReference type="Rhea" id="RHEA:54836"/>
        <dbReference type="ChEBI" id="CHEBI:5672"/>
        <dbReference type="ChEBI" id="CHEBI:15377"/>
        <dbReference type="ChEBI" id="CHEBI:15378"/>
        <dbReference type="ChEBI" id="CHEBI:15379"/>
        <dbReference type="ChEBI" id="CHEBI:57783"/>
        <dbReference type="ChEBI" id="CHEBI:58349"/>
        <dbReference type="ChEBI" id="CHEBI:87362"/>
    </reaction>
    <physiologicalReaction direction="left-to-right" evidence="22">
        <dbReference type="Rhea" id="RHEA:54837"/>
    </physiologicalReaction>
</comment>
<keyword evidence="8 35" id="KW-0812">Transmembrane</keyword>
<evidence type="ECO:0000256" key="14">
    <source>
        <dbReference type="ARBA" id="ARBA00023002"/>
    </source>
</evidence>
<evidence type="ECO:0000256" key="33">
    <source>
        <dbReference type="PIRNR" id="PIRNR000332"/>
    </source>
</evidence>
<dbReference type="InterPro" id="IPR002257">
    <property type="entry name" value="Flavin_mOase_5"/>
</dbReference>
<evidence type="ECO:0000256" key="20">
    <source>
        <dbReference type="ARBA" id="ARBA00047338"/>
    </source>
</evidence>
<keyword evidence="6" id="KW-0597">Phosphoprotein</keyword>
<evidence type="ECO:0000256" key="5">
    <source>
        <dbReference type="ARBA" id="ARBA00022481"/>
    </source>
</evidence>
<dbReference type="PRINTS" id="PR00370">
    <property type="entry name" value="FMOXYGENASE"/>
</dbReference>
<dbReference type="InterPro" id="IPR050346">
    <property type="entry name" value="FMO-like"/>
</dbReference>
<dbReference type="GO" id="GO:0034899">
    <property type="term" value="F:trimethylamine monooxygenase activity"/>
    <property type="evidence" value="ECO:0007669"/>
    <property type="project" value="UniProtKB-EC"/>
</dbReference>
<dbReference type="FunFam" id="3.50.50.60:FF:000159">
    <property type="entry name" value="Dimethylaniline monooxygenase [N-oxide-forming]"/>
    <property type="match status" value="1"/>
</dbReference>
<dbReference type="GO" id="GO:0005789">
    <property type="term" value="C:endoplasmic reticulum membrane"/>
    <property type="evidence" value="ECO:0007669"/>
    <property type="project" value="UniProtKB-SubCell"/>
</dbReference>
<evidence type="ECO:0000313" key="37">
    <source>
        <dbReference type="Proteomes" id="UP001519460"/>
    </source>
</evidence>
<comment type="catalytic activity">
    <reaction evidence="23">
        <text>sulcatone + NADPH + O2 + H(+) = 4-methylpent-3-en-1-yl acetate + NADP(+) + H2O</text>
        <dbReference type="Rhea" id="RHEA:54864"/>
        <dbReference type="ChEBI" id="CHEBI:15377"/>
        <dbReference type="ChEBI" id="CHEBI:15378"/>
        <dbReference type="ChEBI" id="CHEBI:15379"/>
        <dbReference type="ChEBI" id="CHEBI:16310"/>
        <dbReference type="ChEBI" id="CHEBI:57783"/>
        <dbReference type="ChEBI" id="CHEBI:58349"/>
        <dbReference type="ChEBI" id="CHEBI:138373"/>
    </reaction>
    <physiologicalReaction direction="left-to-right" evidence="23">
        <dbReference type="Rhea" id="RHEA:54865"/>
    </physiologicalReaction>
</comment>
<comment type="similarity">
    <text evidence="4 33 34">Belongs to the FMO family.</text>
</comment>
<feature type="transmembrane region" description="Helical" evidence="35">
    <location>
        <begin position="513"/>
        <end position="531"/>
    </location>
</feature>
<evidence type="ECO:0000256" key="15">
    <source>
        <dbReference type="ARBA" id="ARBA00023033"/>
    </source>
</evidence>
<evidence type="ECO:0000256" key="29">
    <source>
        <dbReference type="ARBA" id="ARBA00048989"/>
    </source>
</evidence>
<evidence type="ECO:0000256" key="23">
    <source>
        <dbReference type="ARBA" id="ARBA00047855"/>
    </source>
</evidence>
<evidence type="ECO:0000256" key="12">
    <source>
        <dbReference type="ARBA" id="ARBA00022857"/>
    </source>
</evidence>
<evidence type="ECO:0000256" key="11">
    <source>
        <dbReference type="ARBA" id="ARBA00022848"/>
    </source>
</evidence>
<comment type="function">
    <text evidence="18">Acts as a Baeyer-Villiger monooxygenase on a broad range of substrates. Catalyzes the insertion of an oxygen atom into a carbon-carbon bond adjacent to a carbonyl, which converts ketones to esters. Active on diverse carbonyl compounds, whereas soft nucleophiles are mostly non- or poorly reactive. In contrast with other forms of FMO it is non- or poorly active on 'classical' substrates such as drugs, pesticides, and dietary components containing soft nucleophilic heteroatoms. Able to oxidize drug molecules bearing a carbonyl group on an aliphatic chain, such as nabumetone and pentoxifylline. Also, in the absence of substrates, shows slow but yet significant NADPH oxidase activity. Acts as a positive modulator of cholesterol biosynthesis as well as glucose homeostasis, promoting metabolic aging via pleiotropic effects.</text>
</comment>
<evidence type="ECO:0000256" key="1">
    <source>
        <dbReference type="ARBA" id="ARBA00001974"/>
    </source>
</evidence>
<evidence type="ECO:0000256" key="8">
    <source>
        <dbReference type="ARBA" id="ARBA00022692"/>
    </source>
</evidence>
<comment type="catalytic activity">
    <reaction evidence="30">
        <text>heptan-4-one + NADPH + O2 + H(+) = propyl butanoate + NADP(+) + H2O</text>
        <dbReference type="Rhea" id="RHEA:54852"/>
        <dbReference type="ChEBI" id="CHEBI:15377"/>
        <dbReference type="ChEBI" id="CHEBI:15378"/>
        <dbReference type="ChEBI" id="CHEBI:15379"/>
        <dbReference type="ChEBI" id="CHEBI:57783"/>
        <dbReference type="ChEBI" id="CHEBI:58349"/>
        <dbReference type="ChEBI" id="CHEBI:89484"/>
        <dbReference type="ChEBI" id="CHEBI:89719"/>
    </reaction>
    <physiologicalReaction direction="left-to-right" evidence="30">
        <dbReference type="Rhea" id="RHEA:54853"/>
    </physiologicalReaction>
</comment>
<dbReference type="SUPFAM" id="SSF51905">
    <property type="entry name" value="FAD/NAD(P)-binding domain"/>
    <property type="match status" value="2"/>
</dbReference>
<evidence type="ECO:0000256" key="25">
    <source>
        <dbReference type="ARBA" id="ARBA00047977"/>
    </source>
</evidence>
<comment type="catalytic activity">
    <reaction evidence="28">
        <text>octan-3-one + NADPH + O2 + H(+) = ethyl hexanoate + NADP(+) + H2O</text>
        <dbReference type="Rhea" id="RHEA:54856"/>
        <dbReference type="ChEBI" id="CHEBI:15377"/>
        <dbReference type="ChEBI" id="CHEBI:15378"/>
        <dbReference type="ChEBI" id="CHEBI:15379"/>
        <dbReference type="ChEBI" id="CHEBI:57783"/>
        <dbReference type="ChEBI" id="CHEBI:58349"/>
        <dbReference type="ChEBI" id="CHEBI:80946"/>
        <dbReference type="ChEBI" id="CHEBI:86055"/>
    </reaction>
    <physiologicalReaction direction="left-to-right" evidence="28">
        <dbReference type="Rhea" id="RHEA:54857"/>
    </physiologicalReaction>
</comment>
<dbReference type="Gene3D" id="3.50.50.60">
    <property type="entry name" value="FAD/NAD(P)-binding domain"/>
    <property type="match status" value="2"/>
</dbReference>
<evidence type="ECO:0000256" key="34">
    <source>
        <dbReference type="RuleBase" id="RU361177"/>
    </source>
</evidence>
<dbReference type="GO" id="GO:0016174">
    <property type="term" value="F:NAD(P)H oxidase H2O2-forming activity"/>
    <property type="evidence" value="ECO:0007669"/>
    <property type="project" value="UniProtKB-EC"/>
</dbReference>
<sequence length="533" mass="60210">MATRVAVIGGGCSGLAAIKCCLDEGLEPVCFERTDDLGGLWHYTDHVRNGQACVMRSTVINTSKEMMCFSDFPIPKHYPNFMHNTLVWQYFKDYAAHFGLGDYIRYNVEVVLVKRAEDFAKTGRWNLQIRDHKSGEERTETFDAVLVCSGHHAEKHEPSFPGLSDFKGRVVHSHDYKEPSQYVGKRILIIGIGNSGGDLAVELSRVYLSTRRGTWVVNRVSGTAGFPIDIVNTRRLKLMLANMVPRSLLNSVVTSHLNKRLDHDLYSLTPSYPPTAQHPMVNDDLGNRIACGSVKVKADVKRFTETGVEFEDGTFEDNIDLVLLATGYTFGFPFIEKGVVDVKENRLPFYKYMFPPDLEHNTLAMIGCIQPLGAIMPISELQCRLATRVFKGDVKLPSASEMWTDIREKEAEMARRYVKSQRHTIQVDYIAFMDELAELNGCKPDIVELFKKDLRLAMHVLTGPCTPYQYRLVGPGKWDGAADAIYTTMDRVRFPLATRPLPEGSDIVRLQRFVLKIVAVILVMIILRIVFFV</sequence>
<evidence type="ECO:0000256" key="24">
    <source>
        <dbReference type="ARBA" id="ARBA00047864"/>
    </source>
</evidence>
<evidence type="ECO:0000256" key="16">
    <source>
        <dbReference type="ARBA" id="ARBA00023098"/>
    </source>
</evidence>
<gene>
    <name evidence="36" type="ORF">BaRGS_00011717</name>
</gene>
<dbReference type="InterPro" id="IPR020946">
    <property type="entry name" value="Flavin_mOase-like"/>
</dbReference>
<keyword evidence="16" id="KW-0443">Lipid metabolism</keyword>
<organism evidence="36 37">
    <name type="scientific">Batillaria attramentaria</name>
    <dbReference type="NCBI Taxonomy" id="370345"/>
    <lineage>
        <taxon>Eukaryota</taxon>
        <taxon>Metazoa</taxon>
        <taxon>Spiralia</taxon>
        <taxon>Lophotrochozoa</taxon>
        <taxon>Mollusca</taxon>
        <taxon>Gastropoda</taxon>
        <taxon>Caenogastropoda</taxon>
        <taxon>Sorbeoconcha</taxon>
        <taxon>Cerithioidea</taxon>
        <taxon>Batillariidae</taxon>
        <taxon>Batillaria</taxon>
    </lineage>
</organism>
<comment type="catalytic activity">
    <reaction evidence="31">
        <text>N,N-dimethylaniline + NADPH + O2 + H(+) = N,N-dimethylaniline N-oxide + NADP(+) + H2O</text>
        <dbReference type="Rhea" id="RHEA:24468"/>
        <dbReference type="ChEBI" id="CHEBI:15377"/>
        <dbReference type="ChEBI" id="CHEBI:15378"/>
        <dbReference type="ChEBI" id="CHEBI:15379"/>
        <dbReference type="ChEBI" id="CHEBI:16269"/>
        <dbReference type="ChEBI" id="CHEBI:17735"/>
        <dbReference type="ChEBI" id="CHEBI:57783"/>
        <dbReference type="ChEBI" id="CHEBI:58349"/>
        <dbReference type="EC" id="1.14.13.8"/>
    </reaction>
    <physiologicalReaction direction="left-to-right" evidence="31">
        <dbReference type="Rhea" id="RHEA:24469"/>
    </physiologicalReaction>
</comment>
<comment type="catalytic activity">
    <reaction evidence="21">
        <text>hexan-3-one + NADPH + O2 + H(+) = propyl propanoate + NADP(+) + H2O</text>
        <dbReference type="Rhea" id="RHEA:54848"/>
        <dbReference type="ChEBI" id="CHEBI:15377"/>
        <dbReference type="ChEBI" id="CHEBI:15378"/>
        <dbReference type="ChEBI" id="CHEBI:15379"/>
        <dbReference type="ChEBI" id="CHEBI:57783"/>
        <dbReference type="ChEBI" id="CHEBI:58349"/>
        <dbReference type="ChEBI" id="CHEBI:89828"/>
        <dbReference type="ChEBI" id="CHEBI:89891"/>
    </reaction>
    <physiologicalReaction direction="left-to-right" evidence="21">
        <dbReference type="Rhea" id="RHEA:54849"/>
    </physiologicalReaction>
</comment>
<comment type="cofactor">
    <cofactor evidence="1 33 34">
        <name>FAD</name>
        <dbReference type="ChEBI" id="CHEBI:57692"/>
    </cofactor>
</comment>
<dbReference type="PRINTS" id="PR01125">
    <property type="entry name" value="FMOXYGENASE5"/>
</dbReference>
<comment type="catalytic activity">
    <reaction evidence="24">
        <text>NADPH + O2 + H(+) = H2O2 + NADP(+)</text>
        <dbReference type="Rhea" id="RHEA:11260"/>
        <dbReference type="ChEBI" id="CHEBI:15378"/>
        <dbReference type="ChEBI" id="CHEBI:15379"/>
        <dbReference type="ChEBI" id="CHEBI:16240"/>
        <dbReference type="ChEBI" id="CHEBI:57783"/>
        <dbReference type="ChEBI" id="CHEBI:58349"/>
        <dbReference type="EC" id="1.6.3.1"/>
    </reaction>
    <physiologicalReaction direction="left-to-right" evidence="24">
        <dbReference type="Rhea" id="RHEA:11261"/>
    </physiologicalReaction>
</comment>
<evidence type="ECO:0000256" key="22">
    <source>
        <dbReference type="ARBA" id="ARBA00047574"/>
    </source>
</evidence>
<dbReference type="InterPro" id="IPR036188">
    <property type="entry name" value="FAD/NAD-bd_sf"/>
</dbReference>
<evidence type="ECO:0000256" key="9">
    <source>
        <dbReference type="ARBA" id="ARBA00022824"/>
    </source>
</evidence>
<evidence type="ECO:0000256" key="21">
    <source>
        <dbReference type="ARBA" id="ARBA00047426"/>
    </source>
</evidence>
<evidence type="ECO:0000256" key="26">
    <source>
        <dbReference type="ARBA" id="ARBA00048041"/>
    </source>
</evidence>
<dbReference type="Proteomes" id="UP001519460">
    <property type="component" value="Unassembled WGS sequence"/>
</dbReference>
<comment type="function">
    <text evidence="19">Broad spectrum monooxygenase that catalyzes the oxygenation of a wide variety of nitrogen- and sulfur-containing compounds including xenobiotics. Catalyzes the S-oxygenation of hypotaurine to produce taurine, an organic osmolyte involved in cell volume regulation as well as a variety of cytoprotective and developmental processes. In vitro, catalyzes the N-oxygenation of trimethylamine (TMA) to produce trimethylamine N-oxide (TMAO) and could therefore participate to the detoxification of this compound that is generated by the action of gut microbiota from dietary precursors such as choline, choline containing compounds, betaine or L-carnitine.</text>
</comment>
<name>A0ABD0LCW4_9CAEN</name>
<evidence type="ECO:0000256" key="6">
    <source>
        <dbReference type="ARBA" id="ARBA00022553"/>
    </source>
</evidence>
<dbReference type="EMBL" id="JACVVK020000062">
    <property type="protein sequence ID" value="KAK7496981.1"/>
    <property type="molecule type" value="Genomic_DNA"/>
</dbReference>
<dbReference type="PIRSF" id="PIRSF000332">
    <property type="entry name" value="FMO"/>
    <property type="match status" value="1"/>
</dbReference>
<comment type="caution">
    <text evidence="36">The sequence shown here is derived from an EMBL/GenBank/DDBJ whole genome shotgun (WGS) entry which is preliminary data.</text>
</comment>
<dbReference type="GO" id="GO:0006629">
    <property type="term" value="P:lipid metabolic process"/>
    <property type="evidence" value="ECO:0007669"/>
    <property type="project" value="UniProtKB-KW"/>
</dbReference>
<evidence type="ECO:0000256" key="27">
    <source>
        <dbReference type="ARBA" id="ARBA00048088"/>
    </source>
</evidence>
<proteinExistence type="inferred from homology"/>
<keyword evidence="14 33" id="KW-0560">Oxidoreductase</keyword>
<evidence type="ECO:0000256" key="10">
    <source>
        <dbReference type="ARBA" id="ARBA00022827"/>
    </source>
</evidence>
<protein>
    <recommendedName>
        <fullName evidence="34">Flavin-containing monooxygenase</fullName>
        <ecNumber evidence="34">1.-.-.-</ecNumber>
    </recommendedName>
</protein>